<feature type="compositionally biased region" description="Basic and acidic residues" evidence="1">
    <location>
        <begin position="18"/>
        <end position="36"/>
    </location>
</feature>
<dbReference type="InterPro" id="IPR021327">
    <property type="entry name" value="DUF2934"/>
</dbReference>
<evidence type="ECO:0000313" key="3">
    <source>
        <dbReference type="Proteomes" id="UP000316083"/>
    </source>
</evidence>
<feature type="compositionally biased region" description="Low complexity" evidence="1">
    <location>
        <begin position="106"/>
        <end position="131"/>
    </location>
</feature>
<feature type="compositionally biased region" description="Basic and acidic residues" evidence="1">
    <location>
        <begin position="1"/>
        <end position="11"/>
    </location>
</feature>
<sequence>MTEKPGHDRAERVRRRAHDIWEREGRPDGRHDEHWAQAEAEVDDEIRAERRGEETESGVPDAPPKRRSKATAAKPSSAKESKASSKAVGGGGTRAAAENLSAVAAGRTEQTGTTKTGGQISRGGAASGKPGKASRRDAPRG</sequence>
<comment type="caution">
    <text evidence="2">The sequence shown here is derived from an EMBL/GenBank/DDBJ whole genome shotgun (WGS) entry which is preliminary data.</text>
</comment>
<dbReference type="EMBL" id="VITF01000001">
    <property type="protein sequence ID" value="TWA74188.1"/>
    <property type="molecule type" value="Genomic_DNA"/>
</dbReference>
<name>A0A560BNJ7_AZOBR</name>
<organism evidence="2 3">
    <name type="scientific">Azospirillum brasilense</name>
    <dbReference type="NCBI Taxonomy" id="192"/>
    <lineage>
        <taxon>Bacteria</taxon>
        <taxon>Pseudomonadati</taxon>
        <taxon>Pseudomonadota</taxon>
        <taxon>Alphaproteobacteria</taxon>
        <taxon>Rhodospirillales</taxon>
        <taxon>Azospirillaceae</taxon>
        <taxon>Azospirillum</taxon>
    </lineage>
</organism>
<protein>
    <submittedName>
        <fullName evidence="2">DUF2934 family protein</fullName>
    </submittedName>
</protein>
<feature type="compositionally biased region" description="Basic and acidic residues" evidence="1">
    <location>
        <begin position="45"/>
        <end position="54"/>
    </location>
</feature>
<feature type="region of interest" description="Disordered" evidence="1">
    <location>
        <begin position="1"/>
        <end position="141"/>
    </location>
</feature>
<accession>A0A560BNJ7</accession>
<dbReference type="Pfam" id="PF11154">
    <property type="entry name" value="DUF2934"/>
    <property type="match status" value="1"/>
</dbReference>
<evidence type="ECO:0000313" key="2">
    <source>
        <dbReference type="EMBL" id="TWA74188.1"/>
    </source>
</evidence>
<dbReference type="RefSeq" id="WP_145671863.1">
    <property type="nucleotide sequence ID" value="NZ_VITF01000001.1"/>
</dbReference>
<gene>
    <name evidence="2" type="ORF">FBZ82_101203</name>
</gene>
<dbReference type="Proteomes" id="UP000316083">
    <property type="component" value="Unassembled WGS sequence"/>
</dbReference>
<proteinExistence type="predicted"/>
<evidence type="ECO:0000256" key="1">
    <source>
        <dbReference type="SAM" id="MobiDB-lite"/>
    </source>
</evidence>
<dbReference type="AlphaFoldDB" id="A0A560BNJ7"/>
<reference evidence="2 3" key="1">
    <citation type="submission" date="2019-06" db="EMBL/GenBank/DDBJ databases">
        <title>Genomic Encyclopedia of Type Strains, Phase IV (KMG-V): Genome sequencing to study the core and pangenomes of soil and plant-associated prokaryotes.</title>
        <authorList>
            <person name="Whitman W."/>
        </authorList>
    </citation>
    <scope>NUCLEOTIDE SEQUENCE [LARGE SCALE GENOMIC DNA]</scope>
    <source>
        <strain evidence="2 3">BR 11796</strain>
    </source>
</reference>